<dbReference type="Proteomes" id="UP000886874">
    <property type="component" value="Unassembled WGS sequence"/>
</dbReference>
<dbReference type="Gene3D" id="3.30.497.10">
    <property type="entry name" value="Antithrombin, subunit I, domain 2"/>
    <property type="match status" value="1"/>
</dbReference>
<reference evidence="4" key="1">
    <citation type="submission" date="2020-10" db="EMBL/GenBank/DDBJ databases">
        <authorList>
            <person name="Gilroy R."/>
        </authorList>
    </citation>
    <scope>NUCLEOTIDE SEQUENCE</scope>
    <source>
        <strain evidence="4">ChiSjej2B20-13462</strain>
    </source>
</reference>
<dbReference type="AlphaFoldDB" id="A0A9D0Z468"/>
<dbReference type="Gene3D" id="2.30.39.10">
    <property type="entry name" value="Alpha-1-antitrypsin, domain 1"/>
    <property type="match status" value="1"/>
</dbReference>
<keyword evidence="2" id="KW-0472">Membrane</keyword>
<sequence>MNEQDLYESIGQVDDDVLLRSDKKRRSSRPWWAAAAAAVLAAAIAVGTFFPGGPASTTAYAVAEASYPEMAPYPNEMDADFEAQYDAWRTDKRAQDRDPAYADGLEGYFRASIPTFLRGAGTENRAYSPLNVYMALAMLAELTGGESRDQILTLLGHGSIETLRAQANDLWNDHYSNDGATNSILAGSLWLEDGVPFNQNTLNTLAQNYYASSFRGDLDSPAMTEALQSWINDQTGGLLADQVQNLKLSPDAILALVTTVYYQAKWSSRFSEENTAPQTFHSPVGDVTKDFMHTSFDGHYYWGDQFGVAGLSLANGGGTMWFLLPDEGVSPEDLLADPEAMDFLLSGGGWDQEKYLIVNLALPKFDISSQIDLGEGLQALGVTDVFDPDRADFSPMLSGSAEDLWLSEAKHGVRVAIDEEGVTAAAYTEMAMSGAGAPPEDEIDFTLDRPFLFALTDTQGLPLFVGVVNQP</sequence>
<dbReference type="PANTHER" id="PTHR11461:SF211">
    <property type="entry name" value="GH10112P-RELATED"/>
    <property type="match status" value="1"/>
</dbReference>
<name>A0A9D0Z468_9FIRM</name>
<feature type="transmembrane region" description="Helical" evidence="2">
    <location>
        <begin position="30"/>
        <end position="50"/>
    </location>
</feature>
<proteinExistence type="inferred from homology"/>
<evidence type="ECO:0000256" key="2">
    <source>
        <dbReference type="SAM" id="Phobius"/>
    </source>
</evidence>
<comment type="caution">
    <text evidence="4">The sequence shown here is derived from an EMBL/GenBank/DDBJ whole genome shotgun (WGS) entry which is preliminary data.</text>
</comment>
<evidence type="ECO:0000313" key="5">
    <source>
        <dbReference type="Proteomes" id="UP000886874"/>
    </source>
</evidence>
<dbReference type="InterPro" id="IPR036186">
    <property type="entry name" value="Serpin_sf"/>
</dbReference>
<evidence type="ECO:0000313" key="4">
    <source>
        <dbReference type="EMBL" id="HIQ68906.1"/>
    </source>
</evidence>
<comment type="similarity">
    <text evidence="1">Belongs to the serpin family.</text>
</comment>
<dbReference type="PANTHER" id="PTHR11461">
    <property type="entry name" value="SERINE PROTEASE INHIBITOR, SERPIN"/>
    <property type="match status" value="1"/>
</dbReference>
<keyword evidence="2" id="KW-0812">Transmembrane</keyword>
<dbReference type="EMBL" id="DVFN01000015">
    <property type="protein sequence ID" value="HIQ68906.1"/>
    <property type="molecule type" value="Genomic_DNA"/>
</dbReference>
<evidence type="ECO:0000259" key="3">
    <source>
        <dbReference type="SMART" id="SM00093"/>
    </source>
</evidence>
<dbReference type="PROSITE" id="PS00284">
    <property type="entry name" value="SERPIN"/>
    <property type="match status" value="1"/>
</dbReference>
<dbReference type="GO" id="GO:0005615">
    <property type="term" value="C:extracellular space"/>
    <property type="evidence" value="ECO:0007669"/>
    <property type="project" value="InterPro"/>
</dbReference>
<dbReference type="InterPro" id="IPR042185">
    <property type="entry name" value="Serpin_sf_2"/>
</dbReference>
<evidence type="ECO:0000256" key="1">
    <source>
        <dbReference type="RuleBase" id="RU000411"/>
    </source>
</evidence>
<dbReference type="InterPro" id="IPR023796">
    <property type="entry name" value="Serpin_dom"/>
</dbReference>
<organism evidence="4 5">
    <name type="scientific">Candidatus Avoscillospira stercorigallinarum</name>
    <dbReference type="NCBI Taxonomy" id="2840708"/>
    <lineage>
        <taxon>Bacteria</taxon>
        <taxon>Bacillati</taxon>
        <taxon>Bacillota</taxon>
        <taxon>Clostridia</taxon>
        <taxon>Eubacteriales</taxon>
        <taxon>Oscillospiraceae</taxon>
        <taxon>Oscillospiraceae incertae sedis</taxon>
        <taxon>Candidatus Avoscillospira</taxon>
    </lineage>
</organism>
<dbReference type="CDD" id="cd19589">
    <property type="entry name" value="serpin_tengpin-like"/>
    <property type="match status" value="1"/>
</dbReference>
<dbReference type="Pfam" id="PF00079">
    <property type="entry name" value="Serpin"/>
    <property type="match status" value="1"/>
</dbReference>
<dbReference type="SUPFAM" id="SSF56574">
    <property type="entry name" value="Serpins"/>
    <property type="match status" value="1"/>
</dbReference>
<dbReference type="InterPro" id="IPR023795">
    <property type="entry name" value="Serpin_CS"/>
</dbReference>
<dbReference type="InterPro" id="IPR042178">
    <property type="entry name" value="Serpin_sf_1"/>
</dbReference>
<gene>
    <name evidence="4" type="ORF">IAA67_01025</name>
</gene>
<keyword evidence="2" id="KW-1133">Transmembrane helix</keyword>
<dbReference type="SMART" id="SM00093">
    <property type="entry name" value="SERPIN"/>
    <property type="match status" value="1"/>
</dbReference>
<reference evidence="4" key="2">
    <citation type="journal article" date="2021" name="PeerJ">
        <title>Extensive microbial diversity within the chicken gut microbiome revealed by metagenomics and culture.</title>
        <authorList>
            <person name="Gilroy R."/>
            <person name="Ravi A."/>
            <person name="Getino M."/>
            <person name="Pursley I."/>
            <person name="Horton D.L."/>
            <person name="Alikhan N.F."/>
            <person name="Baker D."/>
            <person name="Gharbi K."/>
            <person name="Hall N."/>
            <person name="Watson M."/>
            <person name="Adriaenssens E.M."/>
            <person name="Foster-Nyarko E."/>
            <person name="Jarju S."/>
            <person name="Secka A."/>
            <person name="Antonio M."/>
            <person name="Oren A."/>
            <person name="Chaudhuri R.R."/>
            <person name="La Ragione R."/>
            <person name="Hildebrand F."/>
            <person name="Pallen M.J."/>
        </authorList>
    </citation>
    <scope>NUCLEOTIDE SEQUENCE</scope>
    <source>
        <strain evidence="4">ChiSjej2B20-13462</strain>
    </source>
</reference>
<protein>
    <submittedName>
        <fullName evidence="4">Serpin family protein</fullName>
    </submittedName>
</protein>
<feature type="domain" description="Serpin" evidence="3">
    <location>
        <begin position="111"/>
        <end position="471"/>
    </location>
</feature>
<dbReference type="GO" id="GO:0004867">
    <property type="term" value="F:serine-type endopeptidase inhibitor activity"/>
    <property type="evidence" value="ECO:0007669"/>
    <property type="project" value="InterPro"/>
</dbReference>
<dbReference type="InterPro" id="IPR000215">
    <property type="entry name" value="Serpin_fam"/>
</dbReference>
<accession>A0A9D0Z468</accession>